<dbReference type="Proteomes" id="UP000039865">
    <property type="component" value="Unassembled WGS sequence"/>
</dbReference>
<evidence type="ECO:0000313" key="2">
    <source>
        <dbReference type="Proteomes" id="UP000039865"/>
    </source>
</evidence>
<reference evidence="1 2" key="1">
    <citation type="submission" date="2014-06" db="EMBL/GenBank/DDBJ databases">
        <authorList>
            <person name="Swart Estienne"/>
        </authorList>
    </citation>
    <scope>NUCLEOTIDE SEQUENCE [LARGE SCALE GENOMIC DNA]</scope>
    <source>
        <strain evidence="1 2">130c</strain>
    </source>
</reference>
<gene>
    <name evidence="1" type="primary">Contig18591.g19755</name>
    <name evidence="1" type="ORF">STYLEM_18427</name>
</gene>
<accession>A0A078B434</accession>
<proteinExistence type="predicted"/>
<sequence length="240" mass="28577">MINHDHLQDPFDFMIDHFLQPTKQWHESFNEADLFQNLNEQYEETFMYELTPIQQCDLFHNIPVDLHFSATEMNIQPYVFDKSHLKQEVEDHQNAKIIFNAKDLKVTIKIGGEKDEPTIDNRIDIHLSQANNQKSLSLNKPILESENLGIQQINKKFCYSFQLQTSIRILKNERLQNMINIQRKDVVLKTIIRELQEIELFGKLKLIQIPCAPLFDQPQRIIIQRQQMYVRKQIRLHRGI</sequence>
<keyword evidence="2" id="KW-1185">Reference proteome</keyword>
<dbReference type="EMBL" id="CCKQ01017418">
    <property type="protein sequence ID" value="CDW89295.1"/>
    <property type="molecule type" value="Genomic_DNA"/>
</dbReference>
<protein>
    <submittedName>
        <fullName evidence="1">Uncharacterized protein</fullName>
    </submittedName>
</protein>
<dbReference type="AlphaFoldDB" id="A0A078B434"/>
<name>A0A078B434_STYLE</name>
<dbReference type="InParanoid" id="A0A078B434"/>
<organism evidence="1 2">
    <name type="scientific">Stylonychia lemnae</name>
    <name type="common">Ciliate</name>
    <dbReference type="NCBI Taxonomy" id="5949"/>
    <lineage>
        <taxon>Eukaryota</taxon>
        <taxon>Sar</taxon>
        <taxon>Alveolata</taxon>
        <taxon>Ciliophora</taxon>
        <taxon>Intramacronucleata</taxon>
        <taxon>Spirotrichea</taxon>
        <taxon>Stichotrichia</taxon>
        <taxon>Sporadotrichida</taxon>
        <taxon>Oxytrichidae</taxon>
        <taxon>Stylonychinae</taxon>
        <taxon>Stylonychia</taxon>
    </lineage>
</organism>
<evidence type="ECO:0000313" key="1">
    <source>
        <dbReference type="EMBL" id="CDW89295.1"/>
    </source>
</evidence>